<accession>A0A956M103</accession>
<dbReference type="InterPro" id="IPR023058">
    <property type="entry name" value="PPIase_PpiC_CS"/>
</dbReference>
<dbReference type="PANTHER" id="PTHR47245:SF2">
    <property type="entry name" value="PEPTIDYL-PROLYL CIS-TRANS ISOMERASE HP_0175-RELATED"/>
    <property type="match status" value="1"/>
</dbReference>
<dbReference type="InterPro" id="IPR046357">
    <property type="entry name" value="PPIase_dom_sf"/>
</dbReference>
<dbReference type="PROSITE" id="PS01096">
    <property type="entry name" value="PPIC_PPIASE_1"/>
    <property type="match status" value="1"/>
</dbReference>
<dbReference type="SUPFAM" id="SSF54534">
    <property type="entry name" value="FKBP-like"/>
    <property type="match status" value="1"/>
</dbReference>
<dbReference type="AlphaFoldDB" id="A0A956M103"/>
<dbReference type="InterPro" id="IPR011990">
    <property type="entry name" value="TPR-like_helical_dom_sf"/>
</dbReference>
<gene>
    <name evidence="3" type="ORF">KC729_16030</name>
</gene>
<keyword evidence="1" id="KW-0697">Rotamase</keyword>
<dbReference type="Pfam" id="PF13145">
    <property type="entry name" value="Rotamase_2"/>
    <property type="match status" value="1"/>
</dbReference>
<dbReference type="InterPro" id="IPR050245">
    <property type="entry name" value="PrsA_foldase"/>
</dbReference>
<protein>
    <submittedName>
        <fullName evidence="3">Peptidyl-prolyl cis-trans isomerase</fullName>
    </submittedName>
</protein>
<dbReference type="Proteomes" id="UP000697710">
    <property type="component" value="Unassembled WGS sequence"/>
</dbReference>
<organism evidence="3 4">
    <name type="scientific">Eiseniibacteriota bacterium</name>
    <dbReference type="NCBI Taxonomy" id="2212470"/>
    <lineage>
        <taxon>Bacteria</taxon>
        <taxon>Candidatus Eiseniibacteriota</taxon>
    </lineage>
</organism>
<evidence type="ECO:0000313" key="4">
    <source>
        <dbReference type="Proteomes" id="UP000697710"/>
    </source>
</evidence>
<name>A0A956M103_UNCEI</name>
<comment type="caution">
    <text evidence="3">The sequence shown here is derived from an EMBL/GenBank/DDBJ whole genome shotgun (WGS) entry which is preliminary data.</text>
</comment>
<reference evidence="3" key="2">
    <citation type="journal article" date="2021" name="Microbiome">
        <title>Successional dynamics and alternative stable states in a saline activated sludge microbial community over 9 years.</title>
        <authorList>
            <person name="Wang Y."/>
            <person name="Ye J."/>
            <person name="Ju F."/>
            <person name="Liu L."/>
            <person name="Boyd J.A."/>
            <person name="Deng Y."/>
            <person name="Parks D.H."/>
            <person name="Jiang X."/>
            <person name="Yin X."/>
            <person name="Woodcroft B.J."/>
            <person name="Tyson G.W."/>
            <person name="Hugenholtz P."/>
            <person name="Polz M.F."/>
            <person name="Zhang T."/>
        </authorList>
    </citation>
    <scope>NUCLEOTIDE SEQUENCE</scope>
    <source>
        <strain evidence="3">HKST-UBA01</strain>
    </source>
</reference>
<dbReference type="InterPro" id="IPR000297">
    <property type="entry name" value="PPIase_PpiC"/>
</dbReference>
<dbReference type="PROSITE" id="PS50198">
    <property type="entry name" value="PPIC_PPIASE_2"/>
    <property type="match status" value="1"/>
</dbReference>
<keyword evidence="1 3" id="KW-0413">Isomerase</keyword>
<dbReference type="Gene3D" id="1.25.40.10">
    <property type="entry name" value="Tetratricopeptide repeat domain"/>
    <property type="match status" value="1"/>
</dbReference>
<dbReference type="GO" id="GO:0003755">
    <property type="term" value="F:peptidyl-prolyl cis-trans isomerase activity"/>
    <property type="evidence" value="ECO:0007669"/>
    <property type="project" value="UniProtKB-KW"/>
</dbReference>
<reference evidence="3" key="1">
    <citation type="submission" date="2020-04" db="EMBL/GenBank/DDBJ databases">
        <authorList>
            <person name="Zhang T."/>
        </authorList>
    </citation>
    <scope>NUCLEOTIDE SEQUENCE</scope>
    <source>
        <strain evidence="3">HKST-UBA01</strain>
    </source>
</reference>
<evidence type="ECO:0000259" key="2">
    <source>
        <dbReference type="PROSITE" id="PS50198"/>
    </source>
</evidence>
<sequence length="424" mass="47382">MTSVGRDGRRRRFAASPALALVAWAATFGIWLGSCGRPTGVESPASGNPLDDLVLARLGDRTIQVRDLLYKIKIQLPAMIGAEGMTDLKQQRQVLQQTLNQYAWVYLAEKNGWDRDQEFQATLELSRKYILSNRATQKAVYDNLEIPEPEIRAYYDENQDQFIAPPHLSASVVLCDSRAQAQDITRRARAGEDFAALATRYSTHKISKDLGGRLGTIAPGIDVKGFPDLALTDKVLELGEGEVSDPIQTTIGWAVFRAYDRVDTHVRDYDEVREVIRQKLYEKTANTLFSEVLDKTKTETNGAIDEAAWIRYSATLLSEDQLMSLAGSLPDAQSKIGYYRALVENHPASTYAPQAQFMVGFTLADDLRDYDGARTELEQMVKEYPDDELVASARWLLDHLGEGLSDQEQVKEIRERMKGGKGAP</sequence>
<dbReference type="InterPro" id="IPR027304">
    <property type="entry name" value="Trigger_fact/SurA_dom_sf"/>
</dbReference>
<dbReference type="PROSITE" id="PS51257">
    <property type="entry name" value="PROKAR_LIPOPROTEIN"/>
    <property type="match status" value="1"/>
</dbReference>
<dbReference type="SUPFAM" id="SSF109998">
    <property type="entry name" value="Triger factor/SurA peptide-binding domain-like"/>
    <property type="match status" value="1"/>
</dbReference>
<dbReference type="EMBL" id="JAGQHR010000604">
    <property type="protein sequence ID" value="MCA9729196.1"/>
    <property type="molecule type" value="Genomic_DNA"/>
</dbReference>
<evidence type="ECO:0000313" key="3">
    <source>
        <dbReference type="EMBL" id="MCA9729196.1"/>
    </source>
</evidence>
<evidence type="ECO:0000256" key="1">
    <source>
        <dbReference type="PROSITE-ProRule" id="PRU00278"/>
    </source>
</evidence>
<proteinExistence type="predicted"/>
<dbReference type="Gene3D" id="3.10.50.40">
    <property type="match status" value="1"/>
</dbReference>
<dbReference type="PANTHER" id="PTHR47245">
    <property type="entry name" value="PEPTIDYLPROLYL ISOMERASE"/>
    <property type="match status" value="1"/>
</dbReference>
<feature type="domain" description="PpiC" evidence="2">
    <location>
        <begin position="165"/>
        <end position="260"/>
    </location>
</feature>